<organism evidence="2 3">
    <name type="scientific">Peptacetobacter hiranonis (strain DSM 13275 / JCM 10541 / KCTC 15199 / TO-931)</name>
    <name type="common">Clostridium hiranonis</name>
    <dbReference type="NCBI Taxonomy" id="500633"/>
    <lineage>
        <taxon>Bacteria</taxon>
        <taxon>Bacillati</taxon>
        <taxon>Bacillota</taxon>
        <taxon>Clostridia</taxon>
        <taxon>Peptostreptococcales</taxon>
        <taxon>Peptostreptococcaceae</taxon>
        <taxon>Peptacetobacter</taxon>
    </lineage>
</organism>
<reference evidence="2 3" key="2">
    <citation type="submission" date="2008-10" db="EMBL/GenBank/DDBJ databases">
        <title>Draft genome sequence of Clostridium hiranonis (DSM 13275).</title>
        <authorList>
            <person name="Sudarsanam P."/>
            <person name="Ley R."/>
            <person name="Guruge J."/>
            <person name="Turnbaugh P.J."/>
            <person name="Mahowald M."/>
            <person name="Liep D."/>
            <person name="Gordon J."/>
        </authorList>
    </citation>
    <scope>NUCLEOTIDE SEQUENCE [LARGE SCALE GENOMIC DNA]</scope>
    <source>
        <strain evidence="2 3">DSM 13275</strain>
    </source>
</reference>
<sequence length="201" mass="23141">MLIQFTFKNFRSFRDEVTLDLSATSIKEHEDRVVEFGNEKLLTAAAIFGANASGKSNVQEAFKYMNDYVINSFLYGGDISYNDREFNAPTPFLFDEVSRNRESMFEVFFIQKESNKVVTYQYGFCIDSKGISEEWLSKSYKTSPEFKTIFYRNREENELDLSGISEKDRNNIETALEPETLIVSLGAKLKVGILKKLEIGF</sequence>
<dbReference type="GO" id="GO:0016887">
    <property type="term" value="F:ATP hydrolysis activity"/>
    <property type="evidence" value="ECO:0007669"/>
    <property type="project" value="InterPro"/>
</dbReference>
<dbReference type="HOGENOM" id="CLU_1358472_0_0_9"/>
<dbReference type="PANTHER" id="PTHR40396:SF1">
    <property type="entry name" value="ATPASE AAA-TYPE CORE DOMAIN-CONTAINING PROTEIN"/>
    <property type="match status" value="1"/>
</dbReference>
<name>B6FYH9_PEPHT</name>
<dbReference type="InterPro" id="IPR027417">
    <property type="entry name" value="P-loop_NTPase"/>
</dbReference>
<dbReference type="GO" id="GO:0005524">
    <property type="term" value="F:ATP binding"/>
    <property type="evidence" value="ECO:0007669"/>
    <property type="project" value="InterPro"/>
</dbReference>
<dbReference type="eggNOG" id="COG1106">
    <property type="taxonomic scope" value="Bacteria"/>
</dbReference>
<dbReference type="SUPFAM" id="SSF52540">
    <property type="entry name" value="P-loop containing nucleoside triphosphate hydrolases"/>
    <property type="match status" value="1"/>
</dbReference>
<evidence type="ECO:0000259" key="1">
    <source>
        <dbReference type="Pfam" id="PF13304"/>
    </source>
</evidence>
<dbReference type="InterPro" id="IPR003959">
    <property type="entry name" value="ATPase_AAA_core"/>
</dbReference>
<dbReference type="Gene3D" id="3.40.50.300">
    <property type="entry name" value="P-loop containing nucleotide triphosphate hydrolases"/>
    <property type="match status" value="1"/>
</dbReference>
<dbReference type="AlphaFoldDB" id="B6FYH9"/>
<accession>B6FYH9</accession>
<keyword evidence="3" id="KW-1185">Reference proteome</keyword>
<gene>
    <name evidence="2" type="ORF">CLOHIR_00931</name>
</gene>
<reference evidence="2 3" key="1">
    <citation type="submission" date="2008-09" db="EMBL/GenBank/DDBJ databases">
        <authorList>
            <person name="Fulton L."/>
            <person name="Clifton S."/>
            <person name="Fulton B."/>
            <person name="Xu J."/>
            <person name="Minx P."/>
            <person name="Pepin K.H."/>
            <person name="Johnson M."/>
            <person name="Thiruvilangam P."/>
            <person name="Bhonagiri V."/>
            <person name="Nash W.E."/>
            <person name="Mardis E.R."/>
            <person name="Wilson R.K."/>
        </authorList>
    </citation>
    <scope>NUCLEOTIDE SEQUENCE [LARGE SCALE GENOMIC DNA]</scope>
    <source>
        <strain evidence="2 3">DSM 13275</strain>
    </source>
</reference>
<evidence type="ECO:0000313" key="2">
    <source>
        <dbReference type="EMBL" id="EEA85424.1"/>
    </source>
</evidence>
<dbReference type="EMBL" id="ABWP01000038">
    <property type="protein sequence ID" value="EEA85424.1"/>
    <property type="molecule type" value="Genomic_DNA"/>
</dbReference>
<dbReference type="STRING" id="500633.CLOHIR_00931"/>
<proteinExistence type="predicted"/>
<dbReference type="Pfam" id="PF13304">
    <property type="entry name" value="AAA_21"/>
    <property type="match status" value="1"/>
</dbReference>
<evidence type="ECO:0000313" key="3">
    <source>
        <dbReference type="Proteomes" id="UP000003178"/>
    </source>
</evidence>
<dbReference type="RefSeq" id="WP_006439848.1">
    <property type="nucleotide sequence ID" value="NZ_DS995356.1"/>
</dbReference>
<dbReference type="Proteomes" id="UP000003178">
    <property type="component" value="Unassembled WGS sequence"/>
</dbReference>
<protein>
    <recommendedName>
        <fullName evidence="1">ATPase AAA-type core domain-containing protein</fullName>
    </recommendedName>
</protein>
<comment type="caution">
    <text evidence="2">The sequence shown here is derived from an EMBL/GenBank/DDBJ whole genome shotgun (WGS) entry which is preliminary data.</text>
</comment>
<feature type="domain" description="ATPase AAA-type core" evidence="1">
    <location>
        <begin position="45"/>
        <end position="143"/>
    </location>
</feature>
<dbReference type="PANTHER" id="PTHR40396">
    <property type="entry name" value="ATPASE-LIKE PROTEIN"/>
    <property type="match status" value="1"/>
</dbReference>